<dbReference type="InterPro" id="IPR050093">
    <property type="entry name" value="ABC_SmlMolc_Importer"/>
</dbReference>
<dbReference type="InterPro" id="IPR003593">
    <property type="entry name" value="AAA+_ATPase"/>
</dbReference>
<dbReference type="Gene3D" id="3.40.50.300">
    <property type="entry name" value="P-loop containing nucleotide triphosphate hydrolases"/>
    <property type="match status" value="1"/>
</dbReference>
<dbReference type="PANTHER" id="PTHR42781:SF4">
    <property type="entry name" value="SPERMIDINE_PUTRESCINE IMPORT ATP-BINDING PROTEIN POTA"/>
    <property type="match status" value="1"/>
</dbReference>
<organism evidence="5 6">
    <name type="scientific">Ruminobacter amylophilus</name>
    <dbReference type="NCBI Taxonomy" id="867"/>
    <lineage>
        <taxon>Bacteria</taxon>
        <taxon>Pseudomonadati</taxon>
        <taxon>Pseudomonadota</taxon>
        <taxon>Gammaproteobacteria</taxon>
        <taxon>Aeromonadales</taxon>
        <taxon>Succinivibrionaceae</taxon>
        <taxon>Ruminobacter</taxon>
    </lineage>
</organism>
<evidence type="ECO:0000313" key="5">
    <source>
        <dbReference type="EMBL" id="SFP32075.1"/>
    </source>
</evidence>
<dbReference type="GO" id="GO:0005524">
    <property type="term" value="F:ATP binding"/>
    <property type="evidence" value="ECO:0007669"/>
    <property type="project" value="UniProtKB-KW"/>
</dbReference>
<dbReference type="SMART" id="SM00382">
    <property type="entry name" value="AAA"/>
    <property type="match status" value="1"/>
</dbReference>
<dbReference type="Proteomes" id="UP000243745">
    <property type="component" value="Unassembled WGS sequence"/>
</dbReference>
<dbReference type="PANTHER" id="PTHR42781">
    <property type="entry name" value="SPERMIDINE/PUTRESCINE IMPORT ATP-BINDING PROTEIN POTA"/>
    <property type="match status" value="1"/>
</dbReference>
<dbReference type="InterPro" id="IPR003439">
    <property type="entry name" value="ABC_transporter-like_ATP-bd"/>
</dbReference>
<keyword evidence="6" id="KW-1185">Reference proteome</keyword>
<dbReference type="PROSITE" id="PS50893">
    <property type="entry name" value="ABC_TRANSPORTER_2"/>
    <property type="match status" value="1"/>
</dbReference>
<name>A0A662ZH97_9GAMM</name>
<evidence type="ECO:0000256" key="2">
    <source>
        <dbReference type="ARBA" id="ARBA00022741"/>
    </source>
</evidence>
<dbReference type="GO" id="GO:0016887">
    <property type="term" value="F:ATP hydrolysis activity"/>
    <property type="evidence" value="ECO:0007669"/>
    <property type="project" value="InterPro"/>
</dbReference>
<evidence type="ECO:0000256" key="3">
    <source>
        <dbReference type="ARBA" id="ARBA00022840"/>
    </source>
</evidence>
<dbReference type="Pfam" id="PF00005">
    <property type="entry name" value="ABC_tran"/>
    <property type="match status" value="1"/>
</dbReference>
<dbReference type="AlphaFoldDB" id="A0A662ZH97"/>
<dbReference type="SUPFAM" id="SSF52540">
    <property type="entry name" value="P-loop containing nucleoside triphosphate hydrolases"/>
    <property type="match status" value="1"/>
</dbReference>
<protein>
    <submittedName>
        <fullName evidence="5">Molybdate transport system ATP-binding protein</fullName>
    </submittedName>
</protein>
<proteinExistence type="predicted"/>
<evidence type="ECO:0000313" key="6">
    <source>
        <dbReference type="Proteomes" id="UP000243745"/>
    </source>
</evidence>
<accession>A0A662ZH97</accession>
<reference evidence="5 6" key="1">
    <citation type="submission" date="2016-10" db="EMBL/GenBank/DDBJ databases">
        <authorList>
            <person name="Varghese N."/>
            <person name="Submissions S."/>
        </authorList>
    </citation>
    <scope>NUCLEOTIDE SEQUENCE [LARGE SCALE GENOMIC DNA]</scope>
    <source>
        <strain evidence="5 6">DSM 1361</strain>
    </source>
</reference>
<dbReference type="EMBL" id="FOXF01000015">
    <property type="protein sequence ID" value="SFP32075.1"/>
    <property type="molecule type" value="Genomic_DNA"/>
</dbReference>
<evidence type="ECO:0000256" key="1">
    <source>
        <dbReference type="ARBA" id="ARBA00022448"/>
    </source>
</evidence>
<gene>
    <name evidence="5" type="ORF">SAMN02910344_01081</name>
</gene>
<dbReference type="OrthoDB" id="9802264at2"/>
<dbReference type="InterPro" id="IPR027417">
    <property type="entry name" value="P-loop_NTPase"/>
</dbReference>
<keyword evidence="1" id="KW-0813">Transport</keyword>
<evidence type="ECO:0000259" key="4">
    <source>
        <dbReference type="PROSITE" id="PS50893"/>
    </source>
</evidence>
<keyword evidence="2" id="KW-0547">Nucleotide-binding</keyword>
<sequence>MSLIVDIEKKLDNFTLKVSFTAGDGITAVLGASGCGKSVTLKCIAGVATPDRGRIVLNDRVLFDSEKGINLSPQKRNVGYLFQNYALFPNMTVLGNILCSVRNATSSAEKKKKAEDVITRLHLDDVKHCPVTAISGGQMQRTALARILVNDAEIIMLDEPFSALDEHLRFAVENELAGVMKCIGKTVLLVSHNRDEVYRLSSRVAVMHDGVIEYSGSREDVFKNPRTLSGARLTGVKNIAPAVKDENGEIHVPGWGMNFRDWTASDAGEITAAGLRMNELKTVKVEGSSGRFYDFVIMSVTENLFNYVVELRRKDTADALILYWQVSVDVWHWNGQREISLFVADDSLMPLRGKCEWS</sequence>
<keyword evidence="3 5" id="KW-0067">ATP-binding</keyword>
<feature type="domain" description="ABC transporter" evidence="4">
    <location>
        <begin position="2"/>
        <end position="234"/>
    </location>
</feature>
<dbReference type="RefSeq" id="WP_093141685.1">
    <property type="nucleotide sequence ID" value="NZ_FOXF01000015.1"/>
</dbReference>